<dbReference type="InterPro" id="IPR050204">
    <property type="entry name" value="AraC_XylS_family_regulators"/>
</dbReference>
<dbReference type="Gene3D" id="1.10.10.60">
    <property type="entry name" value="Homeodomain-like"/>
    <property type="match status" value="2"/>
</dbReference>
<keyword evidence="1" id="KW-0805">Transcription regulation</keyword>
<dbReference type="GO" id="GO:0003700">
    <property type="term" value="F:DNA-binding transcription factor activity"/>
    <property type="evidence" value="ECO:0007669"/>
    <property type="project" value="InterPro"/>
</dbReference>
<reference evidence="5" key="1">
    <citation type="submission" date="2022-11" db="EMBL/GenBank/DDBJ databases">
        <title>Minimal conservation of predation-associated metabolite biosynthetic gene clusters underscores biosynthetic potential of Myxococcota including descriptions for ten novel species: Archangium lansinium sp. nov., Myxococcus landrumus sp. nov., Nannocystis bai.</title>
        <authorList>
            <person name="Ahearne A."/>
            <person name="Stevens C."/>
            <person name="Phillips K."/>
        </authorList>
    </citation>
    <scope>NUCLEOTIDE SEQUENCE</scope>
    <source>
        <strain evidence="5">Na p29</strain>
    </source>
</reference>
<dbReference type="PANTHER" id="PTHR46796">
    <property type="entry name" value="HTH-TYPE TRANSCRIPTIONAL ACTIVATOR RHAS-RELATED"/>
    <property type="match status" value="1"/>
</dbReference>
<dbReference type="Pfam" id="PF02311">
    <property type="entry name" value="AraC_binding"/>
    <property type="match status" value="1"/>
</dbReference>
<dbReference type="Pfam" id="PF12833">
    <property type="entry name" value="HTH_18"/>
    <property type="match status" value="1"/>
</dbReference>
<name>A0A9X3IY00_9BACT</name>
<dbReference type="SUPFAM" id="SSF46689">
    <property type="entry name" value="Homeodomain-like"/>
    <property type="match status" value="2"/>
</dbReference>
<evidence type="ECO:0000256" key="3">
    <source>
        <dbReference type="ARBA" id="ARBA00023163"/>
    </source>
</evidence>
<dbReference type="SMART" id="SM00342">
    <property type="entry name" value="HTH_ARAC"/>
    <property type="match status" value="1"/>
</dbReference>
<dbReference type="Proteomes" id="UP001150924">
    <property type="component" value="Unassembled WGS sequence"/>
</dbReference>
<keyword evidence="2" id="KW-0238">DNA-binding</keyword>
<sequence length="259" mass="28777">MTPAPTHRIEPLPVAVPGVVALRSHSDQSYTGLKDTYMISRFEAGTSEFWTHGRAWEGRPGAVVLHEPGDVHRDVRRHGVVTYQMIRLSPAVVEQVTSRVRLQACLEPDDPRAAALHRLHDAVAGGADRFALECALAEAIDTIADVSVTRERAHAHTRPVRRALELIRERLAEPLTLDELAREAGLDKFHLCRAFRAQVGMPPHAYLTQLRILHAKEMLAAGAKPKDIAPRVGLYDQSQLNRHFRRIVGMTPGQFARGS</sequence>
<dbReference type="EMBL" id="JAPNKE010000002">
    <property type="protein sequence ID" value="MCY1008997.1"/>
    <property type="molecule type" value="Genomic_DNA"/>
</dbReference>
<evidence type="ECO:0000313" key="6">
    <source>
        <dbReference type="Proteomes" id="UP001150924"/>
    </source>
</evidence>
<evidence type="ECO:0000259" key="4">
    <source>
        <dbReference type="PROSITE" id="PS01124"/>
    </source>
</evidence>
<protein>
    <submittedName>
        <fullName evidence="5">AraC family transcriptional regulator</fullName>
    </submittedName>
</protein>
<dbReference type="InterPro" id="IPR018060">
    <property type="entry name" value="HTH_AraC"/>
</dbReference>
<organism evidence="5 6">
    <name type="scientific">Nannocystis pusilla</name>
    <dbReference type="NCBI Taxonomy" id="889268"/>
    <lineage>
        <taxon>Bacteria</taxon>
        <taxon>Pseudomonadati</taxon>
        <taxon>Myxococcota</taxon>
        <taxon>Polyangia</taxon>
        <taxon>Nannocystales</taxon>
        <taxon>Nannocystaceae</taxon>
        <taxon>Nannocystis</taxon>
    </lineage>
</organism>
<keyword evidence="6" id="KW-1185">Reference proteome</keyword>
<dbReference type="RefSeq" id="WP_267771652.1">
    <property type="nucleotide sequence ID" value="NZ_JAPNKE010000002.1"/>
</dbReference>
<dbReference type="GO" id="GO:0043565">
    <property type="term" value="F:sequence-specific DNA binding"/>
    <property type="evidence" value="ECO:0007669"/>
    <property type="project" value="InterPro"/>
</dbReference>
<dbReference type="SUPFAM" id="SSF51215">
    <property type="entry name" value="Regulatory protein AraC"/>
    <property type="match status" value="1"/>
</dbReference>
<dbReference type="InterPro" id="IPR003313">
    <property type="entry name" value="AraC-bd"/>
</dbReference>
<gene>
    <name evidence="5" type="ORF">OV079_26250</name>
</gene>
<evidence type="ECO:0000256" key="1">
    <source>
        <dbReference type="ARBA" id="ARBA00023015"/>
    </source>
</evidence>
<comment type="caution">
    <text evidence="5">The sequence shown here is derived from an EMBL/GenBank/DDBJ whole genome shotgun (WGS) entry which is preliminary data.</text>
</comment>
<keyword evidence="3" id="KW-0804">Transcription</keyword>
<dbReference type="AlphaFoldDB" id="A0A9X3IY00"/>
<evidence type="ECO:0000256" key="2">
    <source>
        <dbReference type="ARBA" id="ARBA00023125"/>
    </source>
</evidence>
<feature type="domain" description="HTH araC/xylS-type" evidence="4">
    <location>
        <begin position="161"/>
        <end position="258"/>
    </location>
</feature>
<evidence type="ECO:0000313" key="5">
    <source>
        <dbReference type="EMBL" id="MCY1008997.1"/>
    </source>
</evidence>
<accession>A0A9X3IY00</accession>
<dbReference type="InterPro" id="IPR037923">
    <property type="entry name" value="HTH-like"/>
</dbReference>
<dbReference type="PROSITE" id="PS01124">
    <property type="entry name" value="HTH_ARAC_FAMILY_2"/>
    <property type="match status" value="1"/>
</dbReference>
<proteinExistence type="predicted"/>
<dbReference type="InterPro" id="IPR009057">
    <property type="entry name" value="Homeodomain-like_sf"/>
</dbReference>
<dbReference type="PANTHER" id="PTHR46796:SF2">
    <property type="entry name" value="TRANSCRIPTIONAL REGULATORY PROTEIN"/>
    <property type="match status" value="1"/>
</dbReference>